<gene>
    <name evidence="1" type="ORF">AR1Y2_1535</name>
</gene>
<sequence>MRHKNLLICITAIALAVSCIFWPSLVSSYQDQKMRDRVELDKVEDTSDIQTDTLSIKEKLSLIIQTNDSDGEIAVTNQSYDWGSAELDSLKKICLNELKKLKQKGMFPKVTLDKNTMVFYDTTTTYLDTKNYSRRLRVHSITVQSADKSLRIIIDDSSHKILAIDNVEGFGIRASDADRIVKTWGEYLELTEESIMKAKKGYRFVKYKAGKENVCYMFVFYSKENAEEGELSIFPEKDYGQQVSEEK</sequence>
<reference evidence="1 2" key="1">
    <citation type="submission" date="2019-05" db="EMBL/GenBank/DDBJ databases">
        <title>Complete genome sequencing of Anaerostipes rhamnosivorans.</title>
        <authorList>
            <person name="Bui T.P.N."/>
            <person name="de Vos W.M."/>
        </authorList>
    </citation>
    <scope>NUCLEOTIDE SEQUENCE [LARGE SCALE GENOMIC DNA]</scope>
    <source>
        <strain evidence="1 2">1y2</strain>
    </source>
</reference>
<dbReference type="EMBL" id="CP040058">
    <property type="protein sequence ID" value="QCP34989.1"/>
    <property type="molecule type" value="Genomic_DNA"/>
</dbReference>
<evidence type="ECO:0000313" key="1">
    <source>
        <dbReference type="EMBL" id="QCP34989.1"/>
    </source>
</evidence>
<dbReference type="RefSeq" id="WP_137328425.1">
    <property type="nucleotide sequence ID" value="NZ_CP040058.1"/>
</dbReference>
<dbReference type="PROSITE" id="PS51257">
    <property type="entry name" value="PROKAR_LIPOPROTEIN"/>
    <property type="match status" value="1"/>
</dbReference>
<proteinExistence type="predicted"/>
<keyword evidence="2" id="KW-1185">Reference proteome</keyword>
<organism evidence="1 2">
    <name type="scientific">Anaerostipes rhamnosivorans</name>
    <dbReference type="NCBI Taxonomy" id="1229621"/>
    <lineage>
        <taxon>Bacteria</taxon>
        <taxon>Bacillati</taxon>
        <taxon>Bacillota</taxon>
        <taxon>Clostridia</taxon>
        <taxon>Lachnospirales</taxon>
        <taxon>Lachnospiraceae</taxon>
        <taxon>Anaerostipes</taxon>
    </lineage>
</organism>
<dbReference type="KEGG" id="arf:AR1Y2_1535"/>
<protein>
    <submittedName>
        <fullName evidence="1">Uncharacterized protein</fullName>
    </submittedName>
</protein>
<dbReference type="AlphaFoldDB" id="A0A4P8IIJ6"/>
<evidence type="ECO:0000313" key="2">
    <source>
        <dbReference type="Proteomes" id="UP000298653"/>
    </source>
</evidence>
<dbReference type="OrthoDB" id="2061944at2"/>
<name>A0A4P8IIJ6_9FIRM</name>
<dbReference type="Proteomes" id="UP000298653">
    <property type="component" value="Chromosome"/>
</dbReference>
<accession>A0A4P8IIJ6</accession>